<keyword evidence="8" id="KW-1185">Reference proteome</keyword>
<evidence type="ECO:0000256" key="1">
    <source>
        <dbReference type="ARBA" id="ARBA00004141"/>
    </source>
</evidence>
<keyword evidence="4 5" id="KW-0472">Membrane</keyword>
<feature type="transmembrane region" description="Helical" evidence="5">
    <location>
        <begin position="166"/>
        <end position="183"/>
    </location>
</feature>
<dbReference type="InterPro" id="IPR013130">
    <property type="entry name" value="Fe3_Rdtase_TM_dom"/>
</dbReference>
<dbReference type="EMBL" id="CP121106">
    <property type="protein sequence ID" value="WFL76944.1"/>
    <property type="molecule type" value="Genomic_DNA"/>
</dbReference>
<feature type="transmembrane region" description="Helical" evidence="5">
    <location>
        <begin position="136"/>
        <end position="154"/>
    </location>
</feature>
<organism evidence="7 8">
    <name type="scientific">Altererythrobacter arenosus</name>
    <dbReference type="NCBI Taxonomy" id="3032592"/>
    <lineage>
        <taxon>Bacteria</taxon>
        <taxon>Pseudomonadati</taxon>
        <taxon>Pseudomonadota</taxon>
        <taxon>Alphaproteobacteria</taxon>
        <taxon>Sphingomonadales</taxon>
        <taxon>Erythrobacteraceae</taxon>
        <taxon>Altererythrobacter</taxon>
    </lineage>
</organism>
<keyword evidence="3 5" id="KW-1133">Transmembrane helix</keyword>
<feature type="transmembrane region" description="Helical" evidence="5">
    <location>
        <begin position="73"/>
        <end position="93"/>
    </location>
</feature>
<accession>A0ABY8FPK4</accession>
<feature type="transmembrane region" description="Helical" evidence="5">
    <location>
        <begin position="33"/>
        <end position="52"/>
    </location>
</feature>
<evidence type="ECO:0000256" key="3">
    <source>
        <dbReference type="ARBA" id="ARBA00022989"/>
    </source>
</evidence>
<comment type="subcellular location">
    <subcellularLocation>
        <location evidence="1">Membrane</location>
        <topology evidence="1">Multi-pass membrane protein</topology>
    </subcellularLocation>
</comment>
<proteinExistence type="predicted"/>
<keyword evidence="2 5" id="KW-0812">Transmembrane</keyword>
<evidence type="ECO:0000256" key="2">
    <source>
        <dbReference type="ARBA" id="ARBA00022692"/>
    </source>
</evidence>
<reference evidence="7 8" key="1">
    <citation type="submission" date="2023-03" db="EMBL/GenBank/DDBJ databases">
        <title>Altererythrobacter sp. CAU 1644 isolated from sand.</title>
        <authorList>
            <person name="Kim W."/>
        </authorList>
    </citation>
    <scope>NUCLEOTIDE SEQUENCE [LARGE SCALE GENOMIC DNA]</scope>
    <source>
        <strain evidence="7 8">CAU 1644</strain>
    </source>
</reference>
<evidence type="ECO:0000313" key="8">
    <source>
        <dbReference type="Proteomes" id="UP001215827"/>
    </source>
</evidence>
<evidence type="ECO:0000256" key="4">
    <source>
        <dbReference type="ARBA" id="ARBA00023136"/>
    </source>
</evidence>
<protein>
    <recommendedName>
        <fullName evidence="6">Ferric oxidoreductase domain-containing protein</fullName>
    </recommendedName>
</protein>
<feature type="transmembrane region" description="Helical" evidence="5">
    <location>
        <begin position="105"/>
        <end position="124"/>
    </location>
</feature>
<evidence type="ECO:0000256" key="5">
    <source>
        <dbReference type="SAM" id="Phobius"/>
    </source>
</evidence>
<feature type="domain" description="Ferric oxidoreductase" evidence="6">
    <location>
        <begin position="45"/>
        <end position="142"/>
    </location>
</feature>
<dbReference type="RefSeq" id="WP_278015703.1">
    <property type="nucleotide sequence ID" value="NZ_CP121106.1"/>
</dbReference>
<sequence>MQRWPMWLGLALGLGALYFGLSGQEGELEQWSAATRYTARVGFPLFMLAYVARPLVDLTRADWARALLAKRKWIGLGFAMSHTVHLVAIVMLFRTLGEAPTAAQLIFGGFAYVMLCAMALTSNRSAMKALGAKWKTLHRFGIHYLWLIYAQSYFKRIPEGGTMEEGLAGSLVVLAAAAIRFAAWRKKRQRQAAATAVA</sequence>
<evidence type="ECO:0000313" key="7">
    <source>
        <dbReference type="EMBL" id="WFL76944.1"/>
    </source>
</evidence>
<gene>
    <name evidence="7" type="ORF">P7228_13235</name>
</gene>
<evidence type="ECO:0000259" key="6">
    <source>
        <dbReference type="Pfam" id="PF01794"/>
    </source>
</evidence>
<dbReference type="Proteomes" id="UP001215827">
    <property type="component" value="Chromosome"/>
</dbReference>
<dbReference type="Pfam" id="PF01794">
    <property type="entry name" value="Ferric_reduct"/>
    <property type="match status" value="1"/>
</dbReference>
<name>A0ABY8FPK4_9SPHN</name>